<organism evidence="3 4">
    <name type="scientific">Telmatocola sphagniphila</name>
    <dbReference type="NCBI Taxonomy" id="1123043"/>
    <lineage>
        <taxon>Bacteria</taxon>
        <taxon>Pseudomonadati</taxon>
        <taxon>Planctomycetota</taxon>
        <taxon>Planctomycetia</taxon>
        <taxon>Gemmatales</taxon>
        <taxon>Gemmataceae</taxon>
    </lineage>
</organism>
<dbReference type="PANTHER" id="PTHR37294">
    <property type="entry name" value="3'-5' EXORIBONUCLEASE YHAM"/>
    <property type="match status" value="1"/>
</dbReference>
<dbReference type="Gene3D" id="1.10.3210.10">
    <property type="entry name" value="Hypothetical protein af1432"/>
    <property type="match status" value="1"/>
</dbReference>
<protein>
    <submittedName>
        <fullName evidence="3">HD domain-containing protein</fullName>
    </submittedName>
</protein>
<dbReference type="EMBL" id="CP074694">
    <property type="protein sequence ID" value="QVL32263.1"/>
    <property type="molecule type" value="Genomic_DNA"/>
</dbReference>
<dbReference type="SUPFAM" id="SSF109604">
    <property type="entry name" value="HD-domain/PDEase-like"/>
    <property type="match status" value="1"/>
</dbReference>
<dbReference type="PANTHER" id="PTHR37294:SF1">
    <property type="entry name" value="3'-5' EXORIBONUCLEASE YHAM"/>
    <property type="match status" value="1"/>
</dbReference>
<evidence type="ECO:0000313" key="3">
    <source>
        <dbReference type="EMBL" id="QVL32263.1"/>
    </source>
</evidence>
<evidence type="ECO:0000256" key="1">
    <source>
        <dbReference type="ARBA" id="ARBA00022801"/>
    </source>
</evidence>
<keyword evidence="4" id="KW-1185">Reference proteome</keyword>
<dbReference type="GO" id="GO:0016787">
    <property type="term" value="F:hydrolase activity"/>
    <property type="evidence" value="ECO:0007669"/>
    <property type="project" value="UniProtKB-KW"/>
</dbReference>
<evidence type="ECO:0000313" key="4">
    <source>
        <dbReference type="Proteomes" id="UP000676194"/>
    </source>
</evidence>
<dbReference type="CDD" id="cd00077">
    <property type="entry name" value="HDc"/>
    <property type="match status" value="1"/>
</dbReference>
<name>A0A8E6B5E0_9BACT</name>
<dbReference type="SMART" id="SM00471">
    <property type="entry name" value="HDc"/>
    <property type="match status" value="1"/>
</dbReference>
<dbReference type="GO" id="GO:0031125">
    <property type="term" value="P:rRNA 3'-end processing"/>
    <property type="evidence" value="ECO:0007669"/>
    <property type="project" value="TreeGrafter"/>
</dbReference>
<feature type="domain" description="HD/PDEase" evidence="2">
    <location>
        <begin position="167"/>
        <end position="312"/>
    </location>
</feature>
<dbReference type="Pfam" id="PF01966">
    <property type="entry name" value="HD"/>
    <property type="match status" value="1"/>
</dbReference>
<dbReference type="InterPro" id="IPR050798">
    <property type="entry name" value="YhaM_exoribonuc/phosphodiest"/>
</dbReference>
<dbReference type="AlphaFoldDB" id="A0A8E6B5E0"/>
<accession>A0A8E6B5E0</accession>
<reference evidence="3" key="1">
    <citation type="submission" date="2021-05" db="EMBL/GenBank/DDBJ databases">
        <title>Complete genome sequence of the cellulolytic planctomycete Telmatocola sphagniphila SP2T and characterization of the first cellulase from planctomycetes.</title>
        <authorList>
            <person name="Rakitin A.L."/>
            <person name="Beletsky A.V."/>
            <person name="Naumoff D.G."/>
            <person name="Kulichevskaya I.S."/>
            <person name="Mardanov A.V."/>
            <person name="Ravin N.V."/>
            <person name="Dedysh S.N."/>
        </authorList>
    </citation>
    <scope>NUCLEOTIDE SEQUENCE</scope>
    <source>
        <strain evidence="3">SP2T</strain>
    </source>
</reference>
<gene>
    <name evidence="3" type="ORF">KIH39_26100</name>
</gene>
<dbReference type="InterPro" id="IPR006674">
    <property type="entry name" value="HD_domain"/>
</dbReference>
<dbReference type="InterPro" id="IPR003607">
    <property type="entry name" value="HD/PDEase_dom"/>
</dbReference>
<sequence length="337" mass="39162">MASPLVRLFEMQPNQVGEFFALLTERQKSESRDRKPYFLCRFKDAKRTAGTLIWSDSFHFDDCEKTWQIGRFYRLRAKYIDHKEFGSQIELLGLRPVNEKDRREGFTEIEYIERYRKPPEEAFSALCSLASERLLDTSLKNLVLYLLETHREALLRLPASPKHYYPFAGGWLEHTLRVAEHSLILAERYRTIYADSQPPLNTDIVLAGAILHEIGRAVELRPSPEFFDWTETTIEGRLAGHSILGRDLVRQAGALFPELHPHLLKLLEHVVLAHLALPEWGSPRLPAVPEVLIVHHADDLDAKMEMFQRCLRNDPSSRDFTERDPILGRQLWKSREV</sequence>
<dbReference type="Proteomes" id="UP000676194">
    <property type="component" value="Chromosome"/>
</dbReference>
<evidence type="ECO:0000259" key="2">
    <source>
        <dbReference type="SMART" id="SM00471"/>
    </source>
</evidence>
<proteinExistence type="predicted"/>
<dbReference type="KEGG" id="tsph:KIH39_26100"/>
<dbReference type="RefSeq" id="WP_213497052.1">
    <property type="nucleotide sequence ID" value="NZ_CP074694.1"/>
</dbReference>
<keyword evidence="1" id="KW-0378">Hydrolase</keyword>